<dbReference type="OrthoDB" id="5244350at2"/>
<dbReference type="Proteomes" id="UP000001968">
    <property type="component" value="Chromosome"/>
</dbReference>
<reference evidence="2" key="1">
    <citation type="journal article" date="2010" name="Environ. Microbiol.">
        <title>The genome of Syntrophomonas wolfei: new insights into syntrophic metabolism and biohydrogen production.</title>
        <authorList>
            <person name="Sieber J.R."/>
            <person name="Sims D.R."/>
            <person name="Han C."/>
            <person name="Kim E."/>
            <person name="Lykidis A."/>
            <person name="Lapidus A.L."/>
            <person name="McDonnald E."/>
            <person name="Rohlin L."/>
            <person name="Culley D.E."/>
            <person name="Gunsalus R."/>
            <person name="McInerney M.J."/>
        </authorList>
    </citation>
    <scope>NUCLEOTIDE SEQUENCE [LARGE SCALE GENOMIC DNA]</scope>
    <source>
        <strain evidence="2">DSM 2245B / Goettingen</strain>
    </source>
</reference>
<dbReference type="HOGENOM" id="CLU_118450_0_0_9"/>
<dbReference type="RefSeq" id="WP_011640512.1">
    <property type="nucleotide sequence ID" value="NC_008346.1"/>
</dbReference>
<accession>Q0AXZ6</accession>
<keyword evidence="2" id="KW-1185">Reference proteome</keyword>
<dbReference type="STRING" id="335541.Swol_1098"/>
<dbReference type="AlphaFoldDB" id="Q0AXZ6"/>
<evidence type="ECO:0000313" key="2">
    <source>
        <dbReference type="Proteomes" id="UP000001968"/>
    </source>
</evidence>
<dbReference type="KEGG" id="swo:Swol_1098"/>
<protein>
    <submittedName>
        <fullName evidence="1">Uncharacterized protein</fullName>
    </submittedName>
</protein>
<sequence>MVVKLKEGDLMSDEVKQDDSKVVMFNPFNVWKNVYFSSEAALTAITRKAVETTMFANSIDVILNSYLQYLKLQNEVSNYIAETLPFSSHRDTARVAKMLTALENKIDRLDEELFTDIYDLKEDTAAILESIAPVPASILDEADAGRAEQIDQHIKNTEALVEKITALELAMEEIKASLLELKAKPKPKATTRKSQKTTTE</sequence>
<gene>
    <name evidence="1" type="ordered locus">Swol_1098</name>
</gene>
<proteinExistence type="predicted"/>
<name>Q0AXZ6_SYNWW</name>
<evidence type="ECO:0000313" key="1">
    <source>
        <dbReference type="EMBL" id="ABI68408.1"/>
    </source>
</evidence>
<dbReference type="EMBL" id="CP000448">
    <property type="protein sequence ID" value="ABI68408.1"/>
    <property type="molecule type" value="Genomic_DNA"/>
</dbReference>
<organism evidence="1 2">
    <name type="scientific">Syntrophomonas wolfei subsp. wolfei (strain DSM 2245B / Goettingen)</name>
    <dbReference type="NCBI Taxonomy" id="335541"/>
    <lineage>
        <taxon>Bacteria</taxon>
        <taxon>Bacillati</taxon>
        <taxon>Bacillota</taxon>
        <taxon>Clostridia</taxon>
        <taxon>Eubacteriales</taxon>
        <taxon>Syntrophomonadaceae</taxon>
        <taxon>Syntrophomonas</taxon>
    </lineage>
</organism>